<evidence type="ECO:0000313" key="1">
    <source>
        <dbReference type="EMBL" id="MET3549628.1"/>
    </source>
</evidence>
<keyword evidence="2" id="KW-1185">Reference proteome</keyword>
<accession>A0ABV2FCZ5</accession>
<name>A0ABV2FCZ5_9BACL</name>
<dbReference type="EMBL" id="JBEPLV010000009">
    <property type="protein sequence ID" value="MET3549628.1"/>
    <property type="molecule type" value="Genomic_DNA"/>
</dbReference>
<evidence type="ECO:0000313" key="2">
    <source>
        <dbReference type="Proteomes" id="UP001549098"/>
    </source>
</evidence>
<organism evidence="1 2">
    <name type="scientific">Paenibacillus favisporus</name>
    <dbReference type="NCBI Taxonomy" id="221028"/>
    <lineage>
        <taxon>Bacteria</taxon>
        <taxon>Bacillati</taxon>
        <taxon>Bacillota</taxon>
        <taxon>Bacilli</taxon>
        <taxon>Bacillales</taxon>
        <taxon>Paenibacillaceae</taxon>
        <taxon>Paenibacillus</taxon>
    </lineage>
</organism>
<dbReference type="Proteomes" id="UP001549098">
    <property type="component" value="Unassembled WGS sequence"/>
</dbReference>
<gene>
    <name evidence="1" type="ORF">ABID47_006289</name>
</gene>
<comment type="caution">
    <text evidence="1">The sequence shown here is derived from an EMBL/GenBank/DDBJ whole genome shotgun (WGS) entry which is preliminary data.</text>
</comment>
<proteinExistence type="predicted"/>
<reference evidence="1 2" key="1">
    <citation type="submission" date="2024-06" db="EMBL/GenBank/DDBJ databases">
        <title>Genomic Encyclopedia of Type Strains, Phase IV (KMG-IV): sequencing the most valuable type-strain genomes for metagenomic binning, comparative biology and taxonomic classification.</title>
        <authorList>
            <person name="Goeker M."/>
        </authorList>
    </citation>
    <scope>NUCLEOTIDE SEQUENCE [LARGE SCALE GENOMIC DNA]</scope>
    <source>
        <strain evidence="1 2">DSM 17253</strain>
    </source>
</reference>
<protein>
    <submittedName>
        <fullName evidence="1">Uncharacterized protein</fullName>
    </submittedName>
</protein>
<sequence length="40" mass="4508">MLNALSFSADYYQYDVMDPTGKITSDRETANPMAKSFAQE</sequence>
<dbReference type="RefSeq" id="WP_354502813.1">
    <property type="nucleotide sequence ID" value="NZ_JBEPLV010000009.1"/>
</dbReference>